<keyword evidence="3" id="KW-0547">Nucleotide-binding</keyword>
<reference evidence="8 9" key="1">
    <citation type="submission" date="2015-09" db="EMBL/GenBank/DDBJ databases">
        <title>A metagenomics-based metabolic model of nitrate-dependent anaerobic oxidation of methane by Methanoperedens-like archaea.</title>
        <authorList>
            <person name="Arshad A."/>
            <person name="Speth D.R."/>
            <person name="De Graaf R.M."/>
            <person name="Op Den Camp H.J."/>
            <person name="Jetten M.S."/>
            <person name="Welte C.U."/>
        </authorList>
    </citation>
    <scope>NUCLEOTIDE SEQUENCE [LARGE SCALE GENOMIC DNA]</scope>
</reference>
<name>A0A0P8ACT3_9EURY</name>
<evidence type="ECO:0000313" key="9">
    <source>
        <dbReference type="Proteomes" id="UP000050360"/>
    </source>
</evidence>
<dbReference type="InterPro" id="IPR053442">
    <property type="entry name" value="Beta-RFA-P_synthase"/>
</dbReference>
<evidence type="ECO:0000256" key="5">
    <source>
        <dbReference type="PIRNR" id="PIRNR004884"/>
    </source>
</evidence>
<sequence length="314" mass="33616">MLEIITPSRLHLTLIDMNASIGRVDGSIGLTLDNPVIKVKARKSDIIEITGKSEHIERIRNSAKALLPDGEGIQISIEEDYPSHIGLGSGTQAALAAGMAVSELYGLGLSVHEIAVKVGRGGTSGIGVAAFENGGFILDGGHKFSQKRAFLPSAASKLPPAPVLLRKEFPDWDIVVIVPEQKGASQQSEVDIFRKECPVPLKEVEALSHVILMQLLPALFENDIVTFGKSIYAVQELGFKKREVELQPASFDLIQALRDGGANGAGMSSFGPTVYAFGEDMENLKKIASELLGGKGLVFSTRARNMGAIIDRCQ</sequence>
<accession>A0A0P8ACT3</accession>
<feature type="domain" description="GHMP kinase N-terminal" evidence="6">
    <location>
        <begin position="63"/>
        <end position="135"/>
    </location>
</feature>
<dbReference type="PIRSF" id="PIRSF004884">
    <property type="entry name" value="Sugar_kin_arch"/>
    <property type="match status" value="1"/>
</dbReference>
<dbReference type="InterPro" id="IPR036554">
    <property type="entry name" value="GHMP_kinase_C_sf"/>
</dbReference>
<dbReference type="GO" id="GO:0008652">
    <property type="term" value="P:amino acid biosynthetic process"/>
    <property type="evidence" value="ECO:0007669"/>
    <property type="project" value="UniProtKB-KW"/>
</dbReference>
<dbReference type="InterPro" id="IPR014721">
    <property type="entry name" value="Ribsml_uS5_D2-typ_fold_subgr"/>
</dbReference>
<dbReference type="EMBL" id="LKCM01000283">
    <property type="protein sequence ID" value="KPQ41918.1"/>
    <property type="molecule type" value="Genomic_DNA"/>
</dbReference>
<dbReference type="SUPFAM" id="SSF55060">
    <property type="entry name" value="GHMP Kinase, C-terminal domain"/>
    <property type="match status" value="1"/>
</dbReference>
<comment type="pathway">
    <text evidence="5">Cofactor biosynthesis; 5,6,7,8-tetrahydromethanopterin biosynthesis.</text>
</comment>
<dbReference type="Pfam" id="PF00288">
    <property type="entry name" value="GHMP_kinases_N"/>
    <property type="match status" value="1"/>
</dbReference>
<evidence type="ECO:0000259" key="7">
    <source>
        <dbReference type="Pfam" id="PF08544"/>
    </source>
</evidence>
<dbReference type="NCBIfam" id="TIGR00144">
    <property type="entry name" value="beta_RFAP_syn"/>
    <property type="match status" value="1"/>
</dbReference>
<proteinExistence type="inferred from homology"/>
<keyword evidence="1" id="KW-0028">Amino-acid biosynthesis</keyword>
<dbReference type="Gene3D" id="3.30.70.890">
    <property type="entry name" value="GHMP kinase, C-terminal domain"/>
    <property type="match status" value="1"/>
</dbReference>
<evidence type="ECO:0000256" key="2">
    <source>
        <dbReference type="ARBA" id="ARBA00022679"/>
    </source>
</evidence>
<dbReference type="InterPro" id="IPR013750">
    <property type="entry name" value="GHMP_kinase_C_dom"/>
</dbReference>
<protein>
    <recommendedName>
        <fullName evidence="5">Beta-ribofuranosylaminobenzene 5'-phosphate synthase</fullName>
        <shortName evidence="5">Beta-RFA-P synthase</shortName>
        <ecNumber evidence="5">2.4.2.54</ecNumber>
    </recommendedName>
</protein>
<dbReference type="Pfam" id="PF08544">
    <property type="entry name" value="GHMP_kinases_C"/>
    <property type="match status" value="1"/>
</dbReference>
<dbReference type="SUPFAM" id="SSF54211">
    <property type="entry name" value="Ribosomal protein S5 domain 2-like"/>
    <property type="match status" value="1"/>
</dbReference>
<dbReference type="UniPathway" id="UPA00065"/>
<dbReference type="NCBIfam" id="NF040726">
    <property type="entry name" value="BetaRFA-P_synth"/>
    <property type="match status" value="1"/>
</dbReference>
<dbReference type="AlphaFoldDB" id="A0A0P8ACT3"/>
<gene>
    <name evidence="8" type="primary">mptB</name>
    <name evidence="8" type="ORF">MPEBLZ_03533</name>
</gene>
<dbReference type="EC" id="2.4.2.54" evidence="5"/>
<dbReference type="InterPro" id="IPR006204">
    <property type="entry name" value="GHMP_kinase_N_dom"/>
</dbReference>
<comment type="function">
    <text evidence="5">Catalyzes the condensation of 4-aminobenzoate (pABA) with 5-phospho-alpha-D-ribose 1-diphosphate (PRPP) to produce beta-ribofuranosylaminobenzene 5'-phosphate (beta-RFA-P).</text>
</comment>
<evidence type="ECO:0000256" key="3">
    <source>
        <dbReference type="ARBA" id="ARBA00022741"/>
    </source>
</evidence>
<dbReference type="GO" id="GO:0005524">
    <property type="term" value="F:ATP binding"/>
    <property type="evidence" value="ECO:0007669"/>
    <property type="project" value="UniProtKB-UniRule"/>
</dbReference>
<comment type="similarity">
    <text evidence="5">Belongs to the beta-RFA-P synthase family.</text>
</comment>
<keyword evidence="4" id="KW-0067">ATP-binding</keyword>
<keyword evidence="2 5" id="KW-0808">Transferase</keyword>
<organism evidence="8 9">
    <name type="scientific">Candidatus Methanoperedens nitratireducens</name>
    <dbReference type="NCBI Taxonomy" id="1392998"/>
    <lineage>
        <taxon>Archaea</taxon>
        <taxon>Methanobacteriati</taxon>
        <taxon>Methanobacteriota</taxon>
        <taxon>Stenosarchaea group</taxon>
        <taxon>Methanomicrobia</taxon>
        <taxon>Methanosarcinales</taxon>
        <taxon>ANME-2 cluster</taxon>
        <taxon>Candidatus Methanoperedentaceae</taxon>
        <taxon>Candidatus Methanoperedens</taxon>
    </lineage>
</organism>
<dbReference type="InterPro" id="IPR004422">
    <property type="entry name" value="RFAP_synthase"/>
</dbReference>
<keyword evidence="5" id="KW-0328">Glycosyltransferase</keyword>
<comment type="subunit">
    <text evidence="5">Homodimer.</text>
</comment>
<dbReference type="GO" id="GO:0043793">
    <property type="term" value="F:beta-ribofuranosylaminobenzene 5'-phosphate synthase activity"/>
    <property type="evidence" value="ECO:0007669"/>
    <property type="project" value="UniProtKB-EC"/>
</dbReference>
<evidence type="ECO:0000259" key="6">
    <source>
        <dbReference type="Pfam" id="PF00288"/>
    </source>
</evidence>
<evidence type="ECO:0000313" key="8">
    <source>
        <dbReference type="EMBL" id="KPQ41918.1"/>
    </source>
</evidence>
<dbReference type="Proteomes" id="UP000050360">
    <property type="component" value="Unassembled WGS sequence"/>
</dbReference>
<dbReference type="PATRIC" id="fig|1719120.3.peg.3832"/>
<dbReference type="Gene3D" id="3.30.230.10">
    <property type="match status" value="1"/>
</dbReference>
<dbReference type="InterPro" id="IPR020568">
    <property type="entry name" value="Ribosomal_Su5_D2-typ_SF"/>
</dbReference>
<evidence type="ECO:0000256" key="4">
    <source>
        <dbReference type="ARBA" id="ARBA00022840"/>
    </source>
</evidence>
<comment type="caution">
    <text evidence="8">The sequence shown here is derived from an EMBL/GenBank/DDBJ whole genome shotgun (WGS) entry which is preliminary data.</text>
</comment>
<comment type="catalytic activity">
    <reaction evidence="5">
        <text>5-phospho-alpha-D-ribose 1-diphosphate + 4-hydroxybenzoate + H(+) = 4-(beta-D-ribofuranosyl)phenol 5'-phosphate + CO2 + diphosphate</text>
        <dbReference type="Rhea" id="RHEA:48556"/>
        <dbReference type="ChEBI" id="CHEBI:15378"/>
        <dbReference type="ChEBI" id="CHEBI:16526"/>
        <dbReference type="ChEBI" id="CHEBI:17879"/>
        <dbReference type="ChEBI" id="CHEBI:33019"/>
        <dbReference type="ChEBI" id="CHEBI:58017"/>
        <dbReference type="ChEBI" id="CHEBI:82767"/>
        <dbReference type="EC" id="2.4.2.54"/>
    </reaction>
</comment>
<evidence type="ECO:0000256" key="1">
    <source>
        <dbReference type="ARBA" id="ARBA00022605"/>
    </source>
</evidence>
<dbReference type="PANTHER" id="PTHR20861">
    <property type="entry name" value="HOMOSERINE/4-DIPHOSPHOCYTIDYL-2-C-METHYL-D-ERYTHRITOL KINASE"/>
    <property type="match status" value="1"/>
</dbReference>
<dbReference type="PANTHER" id="PTHR20861:SF6">
    <property type="entry name" value="BETA-RIBOFURANOSYLPHENOL 5'-PHOSPHATE SYNTHASE"/>
    <property type="match status" value="1"/>
</dbReference>
<feature type="domain" description="GHMP kinase C-terminal" evidence="7">
    <location>
        <begin position="215"/>
        <end position="291"/>
    </location>
</feature>